<keyword evidence="6 7" id="KW-0378">Hydrolase</keyword>
<dbReference type="Proteomes" id="UP001267426">
    <property type="component" value="Unassembled WGS sequence"/>
</dbReference>
<dbReference type="PANTHER" id="PTHR10395:SF7">
    <property type="entry name" value="5-HYDROXYISOURATE HYDROLASE"/>
    <property type="match status" value="1"/>
</dbReference>
<accession>A0ABU3BNI3</accession>
<keyword evidence="5 7" id="KW-0659">Purine metabolism</keyword>
<sequence>MPFRLSLLVALCALAPVVSAQTAVQDLGISSHVLDIARGVGGGGVPVMLEVQTGDGWALLGRAVSQDNGRVESFTADESAPRVSGTETYRLTFDLSDYWDDEMADDDGPSLPFFPEVVVVFRTDDPTAHTHVPVLVSPFGYSTYRGN</sequence>
<evidence type="ECO:0000256" key="4">
    <source>
        <dbReference type="ARBA" id="ARBA00011881"/>
    </source>
</evidence>
<evidence type="ECO:0000256" key="1">
    <source>
        <dbReference type="ARBA" id="ARBA00001043"/>
    </source>
</evidence>
<keyword evidence="11" id="KW-1185">Reference proteome</keyword>
<evidence type="ECO:0000256" key="3">
    <source>
        <dbReference type="ARBA" id="ARBA00009850"/>
    </source>
</evidence>
<evidence type="ECO:0000256" key="8">
    <source>
        <dbReference type="SAM" id="SignalP"/>
    </source>
</evidence>
<evidence type="ECO:0000256" key="6">
    <source>
        <dbReference type="ARBA" id="ARBA00022801"/>
    </source>
</evidence>
<dbReference type="Gene3D" id="2.60.40.180">
    <property type="entry name" value="Transthyretin/hydroxyisourate hydrolase domain"/>
    <property type="match status" value="1"/>
</dbReference>
<organism evidence="10 11">
    <name type="scientific">Rubrivirga litoralis</name>
    <dbReference type="NCBI Taxonomy" id="3075598"/>
    <lineage>
        <taxon>Bacteria</taxon>
        <taxon>Pseudomonadati</taxon>
        <taxon>Rhodothermota</taxon>
        <taxon>Rhodothermia</taxon>
        <taxon>Rhodothermales</taxon>
        <taxon>Rubricoccaceae</taxon>
        <taxon>Rubrivirga</taxon>
    </lineage>
</organism>
<dbReference type="InterPro" id="IPR014306">
    <property type="entry name" value="Hydroxyisourate_hydrolase"/>
</dbReference>
<dbReference type="PANTHER" id="PTHR10395">
    <property type="entry name" value="URICASE AND TRANSTHYRETIN-RELATED"/>
    <property type="match status" value="1"/>
</dbReference>
<feature type="signal peptide" evidence="8">
    <location>
        <begin position="1"/>
        <end position="20"/>
    </location>
</feature>
<comment type="similarity">
    <text evidence="3 7">Belongs to the transthyretin family. 5-hydroxyisourate hydrolase subfamily.</text>
</comment>
<comment type="function">
    <text evidence="2">Catalyzes the hydrolysis of 5-hydroxyisourate (HIU) to 2-oxo-4-hydroxy-4-carboxy-5-ureidoimidazoline (OHCU).</text>
</comment>
<comment type="catalytic activity">
    <reaction evidence="1 7">
        <text>5-hydroxyisourate + H2O = 5-hydroxy-2-oxo-4-ureido-2,5-dihydro-1H-imidazole-5-carboxylate + H(+)</text>
        <dbReference type="Rhea" id="RHEA:23736"/>
        <dbReference type="ChEBI" id="CHEBI:15377"/>
        <dbReference type="ChEBI" id="CHEBI:15378"/>
        <dbReference type="ChEBI" id="CHEBI:18072"/>
        <dbReference type="ChEBI" id="CHEBI:58639"/>
        <dbReference type="EC" id="3.5.2.17"/>
    </reaction>
</comment>
<dbReference type="InterPro" id="IPR036817">
    <property type="entry name" value="Transthyretin/HIU_hydrolase_sf"/>
</dbReference>
<keyword evidence="8" id="KW-0732">Signal</keyword>
<proteinExistence type="inferred from homology"/>
<gene>
    <name evidence="10" type="primary">uraH</name>
    <name evidence="10" type="ORF">RM540_03630</name>
</gene>
<evidence type="ECO:0000313" key="10">
    <source>
        <dbReference type="EMBL" id="MDT0630828.1"/>
    </source>
</evidence>
<dbReference type="RefSeq" id="WP_311662164.1">
    <property type="nucleotide sequence ID" value="NZ_JAVRHT010000005.1"/>
</dbReference>
<dbReference type="EC" id="3.5.2.17" evidence="7"/>
<name>A0ABU3BNI3_9BACT</name>
<evidence type="ECO:0000259" key="9">
    <source>
        <dbReference type="Pfam" id="PF00576"/>
    </source>
</evidence>
<evidence type="ECO:0000256" key="7">
    <source>
        <dbReference type="RuleBase" id="RU361270"/>
    </source>
</evidence>
<dbReference type="SUPFAM" id="SSF49472">
    <property type="entry name" value="Transthyretin (synonym: prealbumin)"/>
    <property type="match status" value="1"/>
</dbReference>
<comment type="caution">
    <text evidence="10">The sequence shown here is derived from an EMBL/GenBank/DDBJ whole genome shotgun (WGS) entry which is preliminary data.</text>
</comment>
<dbReference type="InterPro" id="IPR023416">
    <property type="entry name" value="Transthyretin/HIU_hydrolase_d"/>
</dbReference>
<protein>
    <recommendedName>
        <fullName evidence="7">5-hydroxyisourate hydrolase</fullName>
        <shortName evidence="7">HIU hydrolase</shortName>
        <shortName evidence="7">HIUHase</shortName>
        <ecNumber evidence="7">3.5.2.17</ecNumber>
    </recommendedName>
</protein>
<dbReference type="GO" id="GO:0033971">
    <property type="term" value="F:hydroxyisourate hydrolase activity"/>
    <property type="evidence" value="ECO:0007669"/>
    <property type="project" value="UniProtKB-EC"/>
</dbReference>
<feature type="chain" id="PRO_5045450514" description="5-hydroxyisourate hydrolase" evidence="8">
    <location>
        <begin position="21"/>
        <end position="147"/>
    </location>
</feature>
<evidence type="ECO:0000313" key="11">
    <source>
        <dbReference type="Proteomes" id="UP001267426"/>
    </source>
</evidence>
<evidence type="ECO:0000256" key="5">
    <source>
        <dbReference type="ARBA" id="ARBA00022631"/>
    </source>
</evidence>
<dbReference type="EMBL" id="JAVRHT010000005">
    <property type="protein sequence ID" value="MDT0630828.1"/>
    <property type="molecule type" value="Genomic_DNA"/>
</dbReference>
<feature type="domain" description="Transthyretin/hydroxyisourate hydrolase" evidence="9">
    <location>
        <begin position="29"/>
        <end position="146"/>
    </location>
</feature>
<dbReference type="Pfam" id="PF00576">
    <property type="entry name" value="Transthyretin"/>
    <property type="match status" value="1"/>
</dbReference>
<reference evidence="10 11" key="1">
    <citation type="submission" date="2023-09" db="EMBL/GenBank/DDBJ databases">
        <authorList>
            <person name="Rey-Velasco X."/>
        </authorList>
    </citation>
    <scope>NUCLEOTIDE SEQUENCE [LARGE SCALE GENOMIC DNA]</scope>
    <source>
        <strain evidence="10 11">F394</strain>
    </source>
</reference>
<comment type="subunit">
    <text evidence="4 7">Homotetramer.</text>
</comment>
<evidence type="ECO:0000256" key="2">
    <source>
        <dbReference type="ARBA" id="ARBA00002704"/>
    </source>
</evidence>
<dbReference type="NCBIfam" id="TIGR02962">
    <property type="entry name" value="hdxy_isourate"/>
    <property type="match status" value="1"/>
</dbReference>